<organism evidence="1">
    <name type="scientific">Aplanochytrium stocchinoi</name>
    <dbReference type="NCBI Taxonomy" id="215587"/>
    <lineage>
        <taxon>Eukaryota</taxon>
        <taxon>Sar</taxon>
        <taxon>Stramenopiles</taxon>
        <taxon>Bigyra</taxon>
        <taxon>Labyrinthulomycetes</taxon>
        <taxon>Thraustochytrida</taxon>
        <taxon>Thraustochytriidae</taxon>
        <taxon>Aplanochytrium</taxon>
    </lineage>
</organism>
<evidence type="ECO:0000313" key="1">
    <source>
        <dbReference type="EMBL" id="CAE0445824.1"/>
    </source>
</evidence>
<protein>
    <submittedName>
        <fullName evidence="1">Uncharacterized protein</fullName>
    </submittedName>
</protein>
<dbReference type="InterPro" id="IPR032466">
    <property type="entry name" value="Metal_Hydrolase"/>
</dbReference>
<name>A0A7S3V1G7_9STRA</name>
<dbReference type="EMBL" id="HBIN01020681">
    <property type="protein sequence ID" value="CAE0445824.1"/>
    <property type="molecule type" value="Transcribed_RNA"/>
</dbReference>
<proteinExistence type="predicted"/>
<dbReference type="Gene3D" id="3.20.20.140">
    <property type="entry name" value="Metal-dependent hydrolases"/>
    <property type="match status" value="1"/>
</dbReference>
<sequence length="240" mass="27519">MVVEGYLSKSELLEKILDYLECWARKIDALYLFASTPAKFEYEENAETPSQDMKFNLPRASELIDKVLIPLARKLNLPIGLKVGACRGVNPDLAPCNGGDGVEVVDTKFLQSLCRKFADVKFLVTFLARSNQHEACVLSNKFRNCHLYGCWWFCNNPSIIEEITNMRIEMLGTAFTAQHSDARVIDQLIYKWDHSRNIIGKCLIKRYKELQKVGYFVSKNQIQRDVQLLFGGSFEEFMAK</sequence>
<gene>
    <name evidence="1" type="ORF">ASTO00021_LOCUS15828</name>
</gene>
<accession>A0A7S3V1G7</accession>
<reference evidence="1" key="1">
    <citation type="submission" date="2021-01" db="EMBL/GenBank/DDBJ databases">
        <authorList>
            <person name="Corre E."/>
            <person name="Pelletier E."/>
            <person name="Niang G."/>
            <person name="Scheremetjew M."/>
            <person name="Finn R."/>
            <person name="Kale V."/>
            <person name="Holt S."/>
            <person name="Cochrane G."/>
            <person name="Meng A."/>
            <person name="Brown T."/>
            <person name="Cohen L."/>
        </authorList>
    </citation>
    <scope>NUCLEOTIDE SEQUENCE</scope>
    <source>
        <strain evidence="1">GSBS06</strain>
    </source>
</reference>
<dbReference type="SUPFAM" id="SSF51556">
    <property type="entry name" value="Metallo-dependent hydrolases"/>
    <property type="match status" value="1"/>
</dbReference>
<dbReference type="AlphaFoldDB" id="A0A7S3V1G7"/>